<evidence type="ECO:0000313" key="1">
    <source>
        <dbReference type="EMBL" id="AGF85737.1"/>
    </source>
</evidence>
<keyword evidence="2" id="KW-1185">Reference proteome</keyword>
<reference evidence="1 2" key="1">
    <citation type="submission" date="2012-10" db="EMBL/GenBank/DDBJ databases">
        <title>Complete genome sequence of Moumouvirus goulette.</title>
        <authorList>
            <person name="Fournous G."/>
            <person name="Bougalmi M."/>
            <person name="Colson P."/>
        </authorList>
    </citation>
    <scope>NUCLEOTIDE SEQUENCE [LARGE SCALE GENOMIC DNA]</scope>
</reference>
<accession>M1PY79</accession>
<protein>
    <submittedName>
        <fullName evidence="1">Uncharacterized protein</fullName>
    </submittedName>
</protein>
<dbReference type="EMBL" id="KC008572">
    <property type="protein sequence ID" value="AGF85737.1"/>
    <property type="molecule type" value="Genomic_DNA"/>
</dbReference>
<sequence>MPNKNIILVLSFITIINVVFCEESNINVGHQIIGFTKLNCVKSEWYHGRYFRLNTHFRAIAKLEIPQNAVIFKYSIDDYKVGHFRTDRARILDIIGEFPFEKFSEDEFVCYSTFNPDLVFMRNQVIKTVHYPNDVMFIDPKIIRTSINFYLTEDGADNSY</sequence>
<name>M1PY79_9VIRU</name>
<evidence type="ECO:0000313" key="2">
    <source>
        <dbReference type="Proteomes" id="UP000241071"/>
    </source>
</evidence>
<proteinExistence type="predicted"/>
<organism evidence="1 2">
    <name type="scientific">Moumouvirus goulette</name>
    <dbReference type="NCBI Taxonomy" id="1247379"/>
    <lineage>
        <taxon>Viruses</taxon>
        <taxon>Varidnaviria</taxon>
        <taxon>Bamfordvirae</taxon>
        <taxon>Nucleocytoviricota</taxon>
        <taxon>Megaviricetes</taxon>
        <taxon>Imitervirales</taxon>
        <taxon>Mimiviridae</taxon>
        <taxon>Megamimivirinae</taxon>
        <taxon>Moumouvirus</taxon>
        <taxon>Moumouvirus goulettemassiliense</taxon>
    </lineage>
</organism>
<dbReference type="Proteomes" id="UP000241071">
    <property type="component" value="Segment"/>
</dbReference>
<gene>
    <name evidence="1" type="ORF">glt_00934</name>
</gene>